<dbReference type="AlphaFoldDB" id="A0A266Q404"/>
<reference evidence="2" key="1">
    <citation type="submission" date="2017-05" db="EMBL/GenBank/DDBJ databases">
        <authorList>
            <person name="Barney B.M."/>
        </authorList>
    </citation>
    <scope>NUCLEOTIDE SEQUENCE [LARGE SCALE GENOMIC DNA]</scope>
    <source>
        <strain evidence="2">PSBB022</strain>
    </source>
</reference>
<dbReference type="Proteomes" id="UP000216101">
    <property type="component" value="Unassembled WGS sequence"/>
</dbReference>
<evidence type="ECO:0000313" key="2">
    <source>
        <dbReference type="Proteomes" id="UP000216101"/>
    </source>
</evidence>
<sequence>MKTRTTLMIQMMSWMKMMKMPLEVFYRYRCRYILQEYIPRKGGYKCDWLTDFHKTLLIKNLYARDLIFTLQTRLIPQIDLSDVEQNKYLYN</sequence>
<evidence type="ECO:0000313" key="1">
    <source>
        <dbReference type="EMBL" id="OZY84604.1"/>
    </source>
</evidence>
<accession>A0A266Q404</accession>
<comment type="caution">
    <text evidence="1">The sequence shown here is derived from an EMBL/GenBank/DDBJ whole genome shotgun (WGS) entry which is preliminary data.</text>
</comment>
<gene>
    <name evidence="1" type="ORF">CBP51_15630</name>
</gene>
<organism evidence="1 2">
    <name type="scientific">Cellvibrio mixtus</name>
    <dbReference type="NCBI Taxonomy" id="39650"/>
    <lineage>
        <taxon>Bacteria</taxon>
        <taxon>Pseudomonadati</taxon>
        <taxon>Pseudomonadota</taxon>
        <taxon>Gammaproteobacteria</taxon>
        <taxon>Cellvibrionales</taxon>
        <taxon>Cellvibrionaceae</taxon>
        <taxon>Cellvibrio</taxon>
    </lineage>
</organism>
<proteinExistence type="predicted"/>
<name>A0A266Q404_9GAMM</name>
<keyword evidence="2" id="KW-1185">Reference proteome</keyword>
<dbReference type="EMBL" id="NHNI01000002">
    <property type="protein sequence ID" value="OZY84604.1"/>
    <property type="molecule type" value="Genomic_DNA"/>
</dbReference>
<protein>
    <submittedName>
        <fullName evidence="1">Uncharacterized protein</fullName>
    </submittedName>
</protein>